<dbReference type="Proteomes" id="UP001595528">
    <property type="component" value="Unassembled WGS sequence"/>
</dbReference>
<keyword evidence="4 8" id="KW-0067">ATP-binding</keyword>
<dbReference type="InterPro" id="IPR012693">
    <property type="entry name" value="ABC_transpr_PhnC"/>
</dbReference>
<dbReference type="NCBIfam" id="TIGR02315">
    <property type="entry name" value="ABC_phnC"/>
    <property type="match status" value="1"/>
</dbReference>
<keyword evidence="1" id="KW-0813">Transport</keyword>
<reference evidence="9" key="1">
    <citation type="journal article" date="2019" name="Int. J. Syst. Evol. Microbiol.">
        <title>The Global Catalogue of Microorganisms (GCM) 10K type strain sequencing project: providing services to taxonomists for standard genome sequencing and annotation.</title>
        <authorList>
            <consortium name="The Broad Institute Genomics Platform"/>
            <consortium name="The Broad Institute Genome Sequencing Center for Infectious Disease"/>
            <person name="Wu L."/>
            <person name="Ma J."/>
        </authorList>
    </citation>
    <scope>NUCLEOTIDE SEQUENCE [LARGE SCALE GENOMIC DNA]</scope>
    <source>
        <strain evidence="9">KCTC 42964</strain>
    </source>
</reference>
<dbReference type="InterPro" id="IPR003593">
    <property type="entry name" value="AAA+_ATPase"/>
</dbReference>
<protein>
    <submittedName>
        <fullName evidence="8">Phosphonate ABC transporter ATP-binding protein</fullName>
    </submittedName>
</protein>
<dbReference type="SUPFAM" id="SSF52540">
    <property type="entry name" value="P-loop containing nucleoside triphosphate hydrolases"/>
    <property type="match status" value="1"/>
</dbReference>
<comment type="caution">
    <text evidence="8">The sequence shown here is derived from an EMBL/GenBank/DDBJ whole genome shotgun (WGS) entry which is preliminary data.</text>
</comment>
<dbReference type="PANTHER" id="PTHR43166:SF6">
    <property type="entry name" value="PHOSPHONATES IMPORT ATP-BINDING PROTEIN PHNC"/>
    <property type="match status" value="1"/>
</dbReference>
<dbReference type="EMBL" id="JBHRTR010000028">
    <property type="protein sequence ID" value="MFC3228817.1"/>
    <property type="molecule type" value="Genomic_DNA"/>
</dbReference>
<dbReference type="PANTHER" id="PTHR43166">
    <property type="entry name" value="AMINO ACID IMPORT ATP-BINDING PROTEIN"/>
    <property type="match status" value="1"/>
</dbReference>
<dbReference type="InterPro" id="IPR027417">
    <property type="entry name" value="P-loop_NTPase"/>
</dbReference>
<keyword evidence="9" id="KW-1185">Reference proteome</keyword>
<evidence type="ECO:0000256" key="3">
    <source>
        <dbReference type="ARBA" id="ARBA00022741"/>
    </source>
</evidence>
<dbReference type="RefSeq" id="WP_379902286.1">
    <property type="nucleotide sequence ID" value="NZ_JBHRTR010000028.1"/>
</dbReference>
<dbReference type="Pfam" id="PF00005">
    <property type="entry name" value="ABC_tran"/>
    <property type="match status" value="1"/>
</dbReference>
<evidence type="ECO:0000256" key="4">
    <source>
        <dbReference type="ARBA" id="ARBA00022840"/>
    </source>
</evidence>
<evidence type="ECO:0000259" key="7">
    <source>
        <dbReference type="PROSITE" id="PS50893"/>
    </source>
</evidence>
<accession>A0ABV7L2I9</accession>
<keyword evidence="3" id="KW-0547">Nucleotide-binding</keyword>
<dbReference type="PROSITE" id="PS50893">
    <property type="entry name" value="ABC_TRANSPORTER_2"/>
    <property type="match status" value="1"/>
</dbReference>
<dbReference type="PROSITE" id="PS00211">
    <property type="entry name" value="ABC_TRANSPORTER_1"/>
    <property type="match status" value="1"/>
</dbReference>
<dbReference type="Gene3D" id="3.40.50.300">
    <property type="entry name" value="P-loop containing nucleotide triphosphate hydrolases"/>
    <property type="match status" value="1"/>
</dbReference>
<dbReference type="GO" id="GO:0005524">
    <property type="term" value="F:ATP binding"/>
    <property type="evidence" value="ECO:0007669"/>
    <property type="project" value="UniProtKB-KW"/>
</dbReference>
<keyword evidence="5" id="KW-1278">Translocase</keyword>
<dbReference type="CDD" id="cd03256">
    <property type="entry name" value="ABC_PhnC_transporter"/>
    <property type="match status" value="1"/>
</dbReference>
<evidence type="ECO:0000313" key="8">
    <source>
        <dbReference type="EMBL" id="MFC3228817.1"/>
    </source>
</evidence>
<dbReference type="InterPro" id="IPR050086">
    <property type="entry name" value="MetN_ABC_transporter-like"/>
</dbReference>
<dbReference type="InterPro" id="IPR003439">
    <property type="entry name" value="ABC_transporter-like_ATP-bd"/>
</dbReference>
<evidence type="ECO:0000256" key="2">
    <source>
        <dbReference type="ARBA" id="ARBA00022475"/>
    </source>
</evidence>
<evidence type="ECO:0000313" key="9">
    <source>
        <dbReference type="Proteomes" id="UP001595528"/>
    </source>
</evidence>
<feature type="domain" description="ABC transporter" evidence="7">
    <location>
        <begin position="2"/>
        <end position="245"/>
    </location>
</feature>
<dbReference type="SMART" id="SM00382">
    <property type="entry name" value="AAA"/>
    <property type="match status" value="1"/>
</dbReference>
<dbReference type="InterPro" id="IPR017871">
    <property type="entry name" value="ABC_transporter-like_CS"/>
</dbReference>
<proteinExistence type="predicted"/>
<sequence length="258" mass="27487">MLNLHQVAVTYPNGVQALQPVSAEIPRGRLVVLLGPSGAGKSTLLRCLNGLVRPSRGTVEAEGVGPIFASAAALRRHRRDTGMIFQQHHLIGRLTALRNVLTGRLAAHPGLRTVLPLPRHDRLLALQALDRVGLADRALERVDRLSGGQQQRVGIARAMAQEPRIVLADEPVASLDPATAERVLGDLFRICREDGITAIVSLHQVALARRFADRILGLTDGRLAFDGAPDGLTDSILQEIYAGPAPAGGAERLAAAAE</sequence>
<name>A0ABV7L2I9_9PROT</name>
<keyword evidence="2" id="KW-1003">Cell membrane</keyword>
<evidence type="ECO:0000256" key="6">
    <source>
        <dbReference type="ARBA" id="ARBA00023136"/>
    </source>
</evidence>
<keyword evidence="6" id="KW-0472">Membrane</keyword>
<evidence type="ECO:0000256" key="1">
    <source>
        <dbReference type="ARBA" id="ARBA00022448"/>
    </source>
</evidence>
<evidence type="ECO:0000256" key="5">
    <source>
        <dbReference type="ARBA" id="ARBA00022967"/>
    </source>
</evidence>
<gene>
    <name evidence="8" type="primary">phnC</name>
    <name evidence="8" type="ORF">ACFOGJ_16350</name>
</gene>
<organism evidence="8 9">
    <name type="scientific">Marinibaculum pumilum</name>
    <dbReference type="NCBI Taxonomy" id="1766165"/>
    <lineage>
        <taxon>Bacteria</taxon>
        <taxon>Pseudomonadati</taxon>
        <taxon>Pseudomonadota</taxon>
        <taxon>Alphaproteobacteria</taxon>
        <taxon>Rhodospirillales</taxon>
        <taxon>Rhodospirillaceae</taxon>
        <taxon>Marinibaculum</taxon>
    </lineage>
</organism>